<evidence type="ECO:0000313" key="7">
    <source>
        <dbReference type="Proteomes" id="UP000315112"/>
    </source>
</evidence>
<evidence type="ECO:0000313" key="6">
    <source>
        <dbReference type="EMBL" id="TWI43957.1"/>
    </source>
</evidence>
<dbReference type="Gene3D" id="1.10.287.470">
    <property type="entry name" value="Helix hairpin bin"/>
    <property type="match status" value="1"/>
</dbReference>
<dbReference type="OrthoDB" id="5502471at2"/>
<dbReference type="Proteomes" id="UP000315112">
    <property type="component" value="Unassembled WGS sequence"/>
</dbReference>
<reference evidence="6 7" key="1">
    <citation type="journal article" date="2015" name="Stand. Genomic Sci.">
        <title>Genomic Encyclopedia of Bacterial and Archaeal Type Strains, Phase III: the genomes of soil and plant-associated and newly described type strains.</title>
        <authorList>
            <person name="Whitman W.B."/>
            <person name="Woyke T."/>
            <person name="Klenk H.P."/>
            <person name="Zhou Y."/>
            <person name="Lilburn T.G."/>
            <person name="Beck B.J."/>
            <person name="De Vos P."/>
            <person name="Vandamme P."/>
            <person name="Eisen J.A."/>
            <person name="Garrity G."/>
            <person name="Hugenholtz P."/>
            <person name="Kyrpides N.C."/>
        </authorList>
    </citation>
    <scope>NUCLEOTIDE SEQUENCE [LARGE SCALE GENOMIC DNA]</scope>
    <source>
        <strain evidence="6 7">CGMCC 1.10685</strain>
    </source>
</reference>
<gene>
    <name evidence="5" type="ORF">GO485_00475</name>
    <name evidence="6" type="ORF">IP92_04475</name>
</gene>
<feature type="domain" description="CzcB-like barrel-sandwich hybrid" evidence="4">
    <location>
        <begin position="78"/>
        <end position="219"/>
    </location>
</feature>
<dbReference type="PANTHER" id="PTHR30469">
    <property type="entry name" value="MULTIDRUG RESISTANCE PROTEIN MDTA"/>
    <property type="match status" value="1"/>
</dbReference>
<dbReference type="SUPFAM" id="SSF111369">
    <property type="entry name" value="HlyD-like secretion proteins"/>
    <property type="match status" value="1"/>
</dbReference>
<dbReference type="AlphaFoldDB" id="A0A562PHQ6"/>
<sequence>MSTRSSQSTRFIFRRGAALAGGIVAIGLAATFAWRDEAPAAPASAPTLQFTAQEVVTASVGPVGRVLEFSGPLVAPATAVVKTDVAATLLALQVNEGARVRAGQVVGRLDLADLHTEIDHRRAAVALARATLDEVTSHHKANETLAERQFISSTALRASRGKLEVAQAQLDAARAQLATAQVNERQAALVAPIDGIIARRHAVPGENLSAHQTIFTIVDLATLELAGTVPAHEAAQLRAGQRVSLTVDGAGEALAGHIQRIAPHAEPGTRGIGVTVVLPNADERYRAGQYAQARLEIADPQPRMTLPATAVLRSAGQEYVWVIEHGKLVRRAIITGSGLAGTGRVIVLNGLAPQAQVLAVRFDNLREGTAARLAGTAAAQASTTAAR</sequence>
<evidence type="ECO:0000256" key="2">
    <source>
        <dbReference type="SAM" id="Coils"/>
    </source>
</evidence>
<reference evidence="6" key="2">
    <citation type="submission" date="2019-07" db="EMBL/GenBank/DDBJ databases">
        <authorList>
            <person name="Whitman W."/>
            <person name="Huntemann M."/>
            <person name="Clum A."/>
            <person name="Pillay M."/>
            <person name="Palaniappan K."/>
            <person name="Varghese N."/>
            <person name="Mikhailova N."/>
            <person name="Stamatis D."/>
            <person name="Reddy T."/>
            <person name="Daum C."/>
            <person name="Shapiro N."/>
            <person name="Ivanova N."/>
            <person name="Kyrpides N."/>
            <person name="Woyke T."/>
        </authorList>
    </citation>
    <scope>NUCLEOTIDE SEQUENCE</scope>
    <source>
        <strain evidence="6">CGMCC 1.10685</strain>
    </source>
</reference>
<dbReference type="GO" id="GO:0015562">
    <property type="term" value="F:efflux transmembrane transporter activity"/>
    <property type="evidence" value="ECO:0007669"/>
    <property type="project" value="TreeGrafter"/>
</dbReference>
<dbReference type="EMBL" id="VLKW01000010">
    <property type="protein sequence ID" value="TWI43957.1"/>
    <property type="molecule type" value="Genomic_DNA"/>
</dbReference>
<feature type="coiled-coil region" evidence="2">
    <location>
        <begin position="156"/>
        <end position="183"/>
    </location>
</feature>
<dbReference type="RefSeq" id="WP_145879351.1">
    <property type="nucleotide sequence ID" value="NZ_CP046904.1"/>
</dbReference>
<dbReference type="EMBL" id="CP046904">
    <property type="protein sequence ID" value="QGZ37679.1"/>
    <property type="molecule type" value="Genomic_DNA"/>
</dbReference>
<feature type="domain" description="CusB-like beta-barrel" evidence="3">
    <location>
        <begin position="228"/>
        <end position="296"/>
    </location>
</feature>
<dbReference type="Gene3D" id="2.40.420.20">
    <property type="match status" value="1"/>
</dbReference>
<evidence type="ECO:0000259" key="4">
    <source>
        <dbReference type="Pfam" id="PF25973"/>
    </source>
</evidence>
<dbReference type="Gene3D" id="2.40.30.170">
    <property type="match status" value="1"/>
</dbReference>
<dbReference type="Pfam" id="PF25954">
    <property type="entry name" value="Beta-barrel_RND_2"/>
    <property type="match status" value="1"/>
</dbReference>
<comment type="similarity">
    <text evidence="1">Belongs to the membrane fusion protein (MFP) (TC 8.A.1) family.</text>
</comment>
<dbReference type="InterPro" id="IPR058647">
    <property type="entry name" value="BSH_CzcB-like"/>
</dbReference>
<evidence type="ECO:0000313" key="8">
    <source>
        <dbReference type="Proteomes" id="UP000437862"/>
    </source>
</evidence>
<proteinExistence type="inferred from homology"/>
<evidence type="ECO:0000256" key="1">
    <source>
        <dbReference type="ARBA" id="ARBA00009477"/>
    </source>
</evidence>
<protein>
    <submittedName>
        <fullName evidence="5">Efflux RND transporter periplasmic adaptor subunit</fullName>
    </submittedName>
    <submittedName>
        <fullName evidence="6">RND family efflux transporter MFP subunit</fullName>
    </submittedName>
</protein>
<organism evidence="6 7">
    <name type="scientific">Pseudoduganella flava</name>
    <dbReference type="NCBI Taxonomy" id="871742"/>
    <lineage>
        <taxon>Bacteria</taxon>
        <taxon>Pseudomonadati</taxon>
        <taxon>Pseudomonadota</taxon>
        <taxon>Betaproteobacteria</taxon>
        <taxon>Burkholderiales</taxon>
        <taxon>Oxalobacteraceae</taxon>
        <taxon>Telluria group</taxon>
        <taxon>Pseudoduganella</taxon>
    </lineage>
</organism>
<accession>A0A562PHQ6</accession>
<dbReference type="InterPro" id="IPR006143">
    <property type="entry name" value="RND_pump_MFP"/>
</dbReference>
<dbReference type="NCBIfam" id="TIGR01730">
    <property type="entry name" value="RND_mfp"/>
    <property type="match status" value="1"/>
</dbReference>
<dbReference type="InterPro" id="IPR058792">
    <property type="entry name" value="Beta-barrel_RND_2"/>
</dbReference>
<dbReference type="Pfam" id="PF25973">
    <property type="entry name" value="BSH_CzcB"/>
    <property type="match status" value="1"/>
</dbReference>
<evidence type="ECO:0000313" key="5">
    <source>
        <dbReference type="EMBL" id="QGZ37679.1"/>
    </source>
</evidence>
<keyword evidence="2" id="KW-0175">Coiled coil</keyword>
<dbReference type="Gene3D" id="2.40.50.100">
    <property type="match status" value="1"/>
</dbReference>
<dbReference type="Proteomes" id="UP000437862">
    <property type="component" value="Chromosome"/>
</dbReference>
<dbReference type="GO" id="GO:1990281">
    <property type="term" value="C:efflux pump complex"/>
    <property type="evidence" value="ECO:0007669"/>
    <property type="project" value="TreeGrafter"/>
</dbReference>
<keyword evidence="8" id="KW-1185">Reference proteome</keyword>
<dbReference type="PANTHER" id="PTHR30469:SF15">
    <property type="entry name" value="HLYD FAMILY OF SECRETION PROTEINS"/>
    <property type="match status" value="1"/>
</dbReference>
<name>A0A562PHQ6_9BURK</name>
<reference evidence="5 8" key="3">
    <citation type="submission" date="2019-12" db="EMBL/GenBank/DDBJ databases">
        <title>Draft Genome Sequences of Six Type Strains of the Genus Massilia.</title>
        <authorList>
            <person name="Miess H."/>
            <person name="Frediansyah A."/>
            <person name="Goeker M."/>
            <person name="Gross H."/>
        </authorList>
    </citation>
    <scope>NUCLEOTIDE SEQUENCE [LARGE SCALE GENOMIC DNA]</scope>
    <source>
        <strain evidence="5 8">DSM 26639</strain>
    </source>
</reference>
<evidence type="ECO:0000259" key="3">
    <source>
        <dbReference type="Pfam" id="PF25954"/>
    </source>
</evidence>